<dbReference type="GO" id="GO:0005886">
    <property type="term" value="C:plasma membrane"/>
    <property type="evidence" value="ECO:0007669"/>
    <property type="project" value="UniProtKB-SubCell"/>
</dbReference>
<proteinExistence type="predicted"/>
<dbReference type="PANTHER" id="PTHR21248">
    <property type="entry name" value="CARDIOLIPIN SYNTHASE"/>
    <property type="match status" value="1"/>
</dbReference>
<dbReference type="InterPro" id="IPR001736">
    <property type="entry name" value="PLipase_D/transphosphatidylase"/>
</dbReference>
<feature type="transmembrane region" description="Helical" evidence="11">
    <location>
        <begin position="37"/>
        <end position="57"/>
    </location>
</feature>
<feature type="transmembrane region" description="Helical" evidence="11">
    <location>
        <begin position="6"/>
        <end position="25"/>
    </location>
</feature>
<evidence type="ECO:0000256" key="1">
    <source>
        <dbReference type="ARBA" id="ARBA00003145"/>
    </source>
</evidence>
<evidence type="ECO:0000259" key="12">
    <source>
        <dbReference type="PROSITE" id="PS50035"/>
    </source>
</evidence>
<keyword evidence="7 11" id="KW-0812">Transmembrane</keyword>
<keyword evidence="6" id="KW-0964">Secreted</keyword>
<dbReference type="PROSITE" id="PS50035">
    <property type="entry name" value="PLD"/>
    <property type="match status" value="1"/>
</dbReference>
<evidence type="ECO:0000256" key="5">
    <source>
        <dbReference type="ARBA" id="ARBA00022475"/>
    </source>
</evidence>
<dbReference type="SUPFAM" id="SSF56024">
    <property type="entry name" value="Phospholipase D/nuclease"/>
    <property type="match status" value="2"/>
</dbReference>
<dbReference type="Pfam" id="PF13396">
    <property type="entry name" value="PLDc_N"/>
    <property type="match status" value="1"/>
</dbReference>
<dbReference type="Pfam" id="PF13091">
    <property type="entry name" value="PLDc_2"/>
    <property type="match status" value="2"/>
</dbReference>
<dbReference type="GO" id="GO:0030572">
    <property type="term" value="F:phosphatidyltransferase activity"/>
    <property type="evidence" value="ECO:0007669"/>
    <property type="project" value="UniProtKB-ARBA"/>
</dbReference>
<evidence type="ECO:0000256" key="4">
    <source>
        <dbReference type="ARBA" id="ARBA00018392"/>
    </source>
</evidence>
<protein>
    <recommendedName>
        <fullName evidence="4">Phospholipase D</fullName>
    </recommendedName>
    <alternativeName>
        <fullName evidence="10">Choline phosphatase</fullName>
    </alternativeName>
</protein>
<evidence type="ECO:0000313" key="14">
    <source>
        <dbReference type="Proteomes" id="UP000221168"/>
    </source>
</evidence>
<keyword evidence="5" id="KW-1003">Cell membrane</keyword>
<dbReference type="PANTHER" id="PTHR21248:SF22">
    <property type="entry name" value="PHOSPHOLIPASE D"/>
    <property type="match status" value="1"/>
</dbReference>
<keyword evidence="14" id="KW-1185">Reference proteome</keyword>
<keyword evidence="9 11" id="KW-0472">Membrane</keyword>
<evidence type="ECO:0000256" key="8">
    <source>
        <dbReference type="ARBA" id="ARBA00022989"/>
    </source>
</evidence>
<comment type="subcellular location">
    <subcellularLocation>
        <location evidence="3">Cell membrane</location>
        <topology evidence="3">Multi-pass membrane protein</topology>
    </subcellularLocation>
    <subcellularLocation>
        <location evidence="2">Secreted</location>
    </subcellularLocation>
</comment>
<accession>A0A2G1QQV9</accession>
<comment type="function">
    <text evidence="1">Could be a virulence factor.</text>
</comment>
<dbReference type="Proteomes" id="UP000221168">
    <property type="component" value="Unassembled WGS sequence"/>
</dbReference>
<reference evidence="13 14" key="1">
    <citation type="submission" date="2017-10" db="EMBL/GenBank/DDBJ databases">
        <title>Sedimentibacterium mangrovi gen. nov., sp. nov., a novel member of family Phyllobacteriacea isolated from mangrove sediment.</title>
        <authorList>
            <person name="Liao H."/>
            <person name="Tian Y."/>
        </authorList>
    </citation>
    <scope>NUCLEOTIDE SEQUENCE [LARGE SCALE GENOMIC DNA]</scope>
    <source>
        <strain evidence="13 14">X9-2-2</strain>
    </source>
</reference>
<dbReference type="InterPro" id="IPR027379">
    <property type="entry name" value="CLS_N"/>
</dbReference>
<dbReference type="Gene3D" id="3.30.870.10">
    <property type="entry name" value="Endonuclease Chain A"/>
    <property type="match status" value="2"/>
</dbReference>
<organism evidence="13 14">
    <name type="scientific">Zhengella mangrovi</name>
    <dbReference type="NCBI Taxonomy" id="1982044"/>
    <lineage>
        <taxon>Bacteria</taxon>
        <taxon>Pseudomonadati</taxon>
        <taxon>Pseudomonadota</taxon>
        <taxon>Alphaproteobacteria</taxon>
        <taxon>Hyphomicrobiales</taxon>
        <taxon>Notoacmeibacteraceae</taxon>
        <taxon>Zhengella</taxon>
    </lineage>
</organism>
<evidence type="ECO:0000256" key="6">
    <source>
        <dbReference type="ARBA" id="ARBA00022525"/>
    </source>
</evidence>
<comment type="caution">
    <text evidence="13">The sequence shown here is derived from an EMBL/GenBank/DDBJ whole genome shotgun (WGS) entry which is preliminary data.</text>
</comment>
<feature type="domain" description="PLD phosphodiesterase" evidence="12">
    <location>
        <begin position="196"/>
        <end position="223"/>
    </location>
</feature>
<dbReference type="EMBL" id="PDVP01000002">
    <property type="protein sequence ID" value="PHP67906.1"/>
    <property type="molecule type" value="Genomic_DNA"/>
</dbReference>
<dbReference type="InterPro" id="IPR025202">
    <property type="entry name" value="PLD-like_dom"/>
</dbReference>
<gene>
    <name evidence="13" type="ORF">CSC94_04285</name>
</gene>
<evidence type="ECO:0000256" key="10">
    <source>
        <dbReference type="ARBA" id="ARBA00029594"/>
    </source>
</evidence>
<evidence type="ECO:0000256" key="3">
    <source>
        <dbReference type="ARBA" id="ARBA00004651"/>
    </source>
</evidence>
<dbReference type="GO" id="GO:0005576">
    <property type="term" value="C:extracellular region"/>
    <property type="evidence" value="ECO:0007669"/>
    <property type="project" value="UniProtKB-SubCell"/>
</dbReference>
<name>A0A2G1QQV9_9HYPH</name>
<dbReference type="OrthoDB" id="9762009at2"/>
<keyword evidence="8 11" id="KW-1133">Transmembrane helix</keyword>
<dbReference type="SMART" id="SM00155">
    <property type="entry name" value="PLDc"/>
    <property type="match status" value="2"/>
</dbReference>
<sequence>MTGLATHFGIVVVTLMAMAAAVMVLQQRRTPQSAVAWLLFIILVPWLALPIFLALGVRKRGARYAPLVFTPLAGPAERSNEAARLFERLGAPAALPGNRVTIVADPQAAWKALADMAEGATRRLDAMFYALDDDEAGARFLRLLIARREAGVRVRLVLDRFGAWRHPAGLLERLRASGGEIGYSSPFLHSPARGHINLRNHRKLFIADGRMALTGGRNVGDTYFGDGTSAPLWQDLSVQVEGPAVVPLADIFESDWAVVKRLARRASVRPDPVPSPDGAAGIVQIVPSGPDIPEDTLHDGLTVAIHEARRRVWLATPYFVPTEALGNALKLAARRGVDVRILVPEHSNQPMTDFARGAFLRELAGDGCRILRYPLAMVHAKAGLVDTMAWAGSANFDVRSMLLNFELAVLFHDPVNVKALEDWFAALEAGCETGMPPCGAIRRMAETVFRLGAPVL</sequence>
<evidence type="ECO:0000256" key="2">
    <source>
        <dbReference type="ARBA" id="ARBA00004613"/>
    </source>
</evidence>
<dbReference type="GO" id="GO:0032049">
    <property type="term" value="P:cardiolipin biosynthetic process"/>
    <property type="evidence" value="ECO:0007669"/>
    <property type="project" value="UniProtKB-ARBA"/>
</dbReference>
<evidence type="ECO:0000256" key="7">
    <source>
        <dbReference type="ARBA" id="ARBA00022692"/>
    </source>
</evidence>
<evidence type="ECO:0000256" key="9">
    <source>
        <dbReference type="ARBA" id="ARBA00023136"/>
    </source>
</evidence>
<evidence type="ECO:0000313" key="13">
    <source>
        <dbReference type="EMBL" id="PHP67906.1"/>
    </source>
</evidence>
<dbReference type="AlphaFoldDB" id="A0A2G1QQV9"/>
<evidence type="ECO:0000256" key="11">
    <source>
        <dbReference type="SAM" id="Phobius"/>
    </source>
</evidence>
<dbReference type="RefSeq" id="WP_099304178.1">
    <property type="nucleotide sequence ID" value="NZ_PDVP01000002.1"/>
</dbReference>